<feature type="domain" description="Major facilitator superfamily (MFS) profile" evidence="3">
    <location>
        <begin position="586"/>
        <end position="1035"/>
    </location>
</feature>
<feature type="transmembrane region" description="Helical" evidence="2">
    <location>
        <begin position="585"/>
        <end position="604"/>
    </location>
</feature>
<name>A0AA39MBG6_9BILA</name>
<keyword evidence="2" id="KW-0812">Transmembrane</keyword>
<feature type="transmembrane region" description="Helical" evidence="2">
    <location>
        <begin position="1009"/>
        <end position="1030"/>
    </location>
</feature>
<evidence type="ECO:0000259" key="3">
    <source>
        <dbReference type="PROSITE" id="PS50850"/>
    </source>
</evidence>
<dbReference type="InterPro" id="IPR020846">
    <property type="entry name" value="MFS_dom"/>
</dbReference>
<reference evidence="4" key="1">
    <citation type="submission" date="2023-06" db="EMBL/GenBank/DDBJ databases">
        <title>Genomic analysis of the entomopathogenic nematode Steinernema hermaphroditum.</title>
        <authorList>
            <person name="Schwarz E.M."/>
            <person name="Heppert J.K."/>
            <person name="Baniya A."/>
            <person name="Schwartz H.T."/>
            <person name="Tan C.-H."/>
            <person name="Antoshechkin I."/>
            <person name="Sternberg P.W."/>
            <person name="Goodrich-Blair H."/>
            <person name="Dillman A.R."/>
        </authorList>
    </citation>
    <scope>NUCLEOTIDE SEQUENCE</scope>
    <source>
        <strain evidence="4">PS9179</strain>
        <tissue evidence="4">Whole animal</tissue>
    </source>
</reference>
<accession>A0AA39MBG6</accession>
<feature type="transmembrane region" description="Helical" evidence="2">
    <location>
        <begin position="527"/>
        <end position="548"/>
    </location>
</feature>
<dbReference type="InterPro" id="IPR036259">
    <property type="entry name" value="MFS_trans_sf"/>
</dbReference>
<dbReference type="EMBL" id="JAUCMV010000001">
    <property type="protein sequence ID" value="KAK0428057.1"/>
    <property type="molecule type" value="Genomic_DNA"/>
</dbReference>
<dbReference type="PROSITE" id="PS50850">
    <property type="entry name" value="MFS"/>
    <property type="match status" value="2"/>
</dbReference>
<evidence type="ECO:0000256" key="2">
    <source>
        <dbReference type="SAM" id="Phobius"/>
    </source>
</evidence>
<evidence type="ECO:0000256" key="1">
    <source>
        <dbReference type="ARBA" id="ARBA00004141"/>
    </source>
</evidence>
<evidence type="ECO:0000313" key="5">
    <source>
        <dbReference type="Proteomes" id="UP001175271"/>
    </source>
</evidence>
<feature type="transmembrane region" description="Helical" evidence="2">
    <location>
        <begin position="295"/>
        <end position="318"/>
    </location>
</feature>
<dbReference type="AlphaFoldDB" id="A0AA39MBG6"/>
<feature type="transmembrane region" description="Helical" evidence="2">
    <location>
        <begin position="554"/>
        <end position="573"/>
    </location>
</feature>
<keyword evidence="2" id="KW-0472">Membrane</keyword>
<feature type="transmembrane region" description="Helical" evidence="2">
    <location>
        <begin position="104"/>
        <end position="124"/>
    </location>
</feature>
<sequence length="1057" mass="116242">MHRYYILAAAFLCMTFLVANSNLLHFTVICMAPKESLNGTSRAFTALEESWIFSALSMGRLIGSFPAVQLMNRYGLKTCFTLFGALSGLTTLLMPFWSNFYTILFVRFIQGCGMAAAFVAIGVVPMICGKNKEKNFMMSVLSCSFQFGPCLVMPVAAYFCSTNLGWEASYYLFGGATVVTFTMFYFFMTEAEAQKKRKVFNEHPANRNETRIPVPYKQIFLCASLWGVFMAAFGESIGFNVYQLYGPIYINKVLNFEVAHTGLLVALPYIITMITKSIGGVLLDRALCLSEQIRVYGFTLLNLILMTACFVLLTMITTPMVGEVLLTASLIFGGLISVGFWAACQNISQQFNYVCASVLAFIDGFTGLLLPVVVGLLAPNHSKDEWTIVFYSFIGTLVVTTVLFAAMTKVRPASWTYQKSERVSAKELTKIEKGKSEREKQTNNKTPYLSICKDLTIIGIWVSWIGGAPAFQIFLQYGPTYLNKVLHYEVASTGFATAVPFLLALIIKVVASPFYNVVTFISEKARLVVFTIGSQGTMAVCFIVLALIPTDRAFIGWCAYAFAVGFSGLNCVGMFKCAQMVSRQYMGFIMAVLSIINSLSVLILPPFVSYMWAMVFYIICAIVVVTNGFFCFVCKSEPASWTRDEEDDENGTTVYDYSQTEKGWLFSAVAIGALIGSIPITELITLFGMRKVKTAYGMLSVVATFLSPLAASQGFYWLFATRIVQGFAWTVAYSATGDIPATWATPKDKVTYMAVISAYLQLAPMFTMPVSGAFCVSPIGWTGVYYLQGFLTLIFFGLFYYFYRDEPEMHKSISAKELGKIEAGKVDLASKSKRTPYLAICGDRTIIGVWMSWVGGATAYQLLLQYGPTYLNKVLHYEVASTGFATALPFALALAIKIAAGPVSEWATCVGGRARLVLFTIASQGSIGLCFVLLALVPTEQAFLGWCAYAAAIAAGGMNCVAMFKCAQLVSCQFISFVMAVLSIINSLSVLILPPFVSYVVPTNDPNEWAKLFYVIAGLVLLTNAFFCFVCKAEPAAWTRDSPKDNVIQPKSVNGKC</sequence>
<comment type="caution">
    <text evidence="4">The sequence shown here is derived from an EMBL/GenBank/DDBJ whole genome shotgun (WGS) entry which is preliminary data.</text>
</comment>
<gene>
    <name evidence="4" type="ORF">QR680_010574</name>
</gene>
<dbReference type="GO" id="GO:0022857">
    <property type="term" value="F:transmembrane transporter activity"/>
    <property type="evidence" value="ECO:0007669"/>
    <property type="project" value="InterPro"/>
</dbReference>
<evidence type="ECO:0000313" key="4">
    <source>
        <dbReference type="EMBL" id="KAK0428057.1"/>
    </source>
</evidence>
<feature type="transmembrane region" description="Helical" evidence="2">
    <location>
        <begin position="388"/>
        <end position="407"/>
    </location>
</feature>
<dbReference type="Gene3D" id="1.20.1250.20">
    <property type="entry name" value="MFS general substrate transporter like domains"/>
    <property type="match status" value="5"/>
</dbReference>
<protein>
    <recommendedName>
        <fullName evidence="3">Major facilitator superfamily (MFS) profile domain-containing protein</fullName>
    </recommendedName>
</protein>
<feature type="transmembrane region" description="Helical" evidence="2">
    <location>
        <begin position="974"/>
        <end position="997"/>
    </location>
</feature>
<proteinExistence type="predicted"/>
<feature type="transmembrane region" description="Helical" evidence="2">
    <location>
        <begin position="695"/>
        <end position="719"/>
    </location>
</feature>
<dbReference type="SUPFAM" id="SSF103473">
    <property type="entry name" value="MFS general substrate transporter"/>
    <property type="match status" value="3"/>
</dbReference>
<feature type="transmembrane region" description="Helical" evidence="2">
    <location>
        <begin position="610"/>
        <end position="633"/>
    </location>
</feature>
<dbReference type="InterPro" id="IPR011701">
    <property type="entry name" value="MFS"/>
</dbReference>
<feature type="transmembrane region" description="Helical" evidence="2">
    <location>
        <begin position="351"/>
        <end position="376"/>
    </location>
</feature>
<feature type="transmembrane region" description="Helical" evidence="2">
    <location>
        <begin position="943"/>
        <end position="962"/>
    </location>
</feature>
<comment type="subcellular location">
    <subcellularLocation>
        <location evidence="1">Membrane</location>
        <topology evidence="1">Multi-pass membrane protein</topology>
    </subcellularLocation>
</comment>
<feature type="transmembrane region" description="Helical" evidence="2">
    <location>
        <begin position="664"/>
        <end position="689"/>
    </location>
</feature>
<dbReference type="Pfam" id="PF07690">
    <property type="entry name" value="MFS_1"/>
    <property type="match status" value="3"/>
</dbReference>
<keyword evidence="2" id="KW-1133">Transmembrane helix</keyword>
<feature type="transmembrane region" description="Helical" evidence="2">
    <location>
        <begin position="262"/>
        <end position="283"/>
    </location>
</feature>
<feature type="transmembrane region" description="Helical" evidence="2">
    <location>
        <begin position="170"/>
        <end position="188"/>
    </location>
</feature>
<organism evidence="4 5">
    <name type="scientific">Steinernema hermaphroditum</name>
    <dbReference type="NCBI Taxonomy" id="289476"/>
    <lineage>
        <taxon>Eukaryota</taxon>
        <taxon>Metazoa</taxon>
        <taxon>Ecdysozoa</taxon>
        <taxon>Nematoda</taxon>
        <taxon>Chromadorea</taxon>
        <taxon>Rhabditida</taxon>
        <taxon>Tylenchina</taxon>
        <taxon>Panagrolaimomorpha</taxon>
        <taxon>Strongyloidoidea</taxon>
        <taxon>Steinernematidae</taxon>
        <taxon>Steinernema</taxon>
    </lineage>
</organism>
<feature type="transmembrane region" description="Helical" evidence="2">
    <location>
        <begin position="455"/>
        <end position="475"/>
    </location>
</feature>
<feature type="transmembrane region" description="Helical" evidence="2">
    <location>
        <begin position="495"/>
        <end position="515"/>
    </location>
</feature>
<feature type="transmembrane region" description="Helical" evidence="2">
    <location>
        <begin position="756"/>
        <end position="779"/>
    </location>
</feature>
<dbReference type="PANTHER" id="PTHR45757">
    <property type="entry name" value="PROTEIN CBG23364-RELATED"/>
    <property type="match status" value="1"/>
</dbReference>
<feature type="transmembrane region" description="Helical" evidence="2">
    <location>
        <begin position="785"/>
        <end position="803"/>
    </location>
</feature>
<feature type="transmembrane region" description="Helical" evidence="2">
    <location>
        <begin position="136"/>
        <end position="158"/>
    </location>
</feature>
<feature type="transmembrane region" description="Helical" evidence="2">
    <location>
        <begin position="324"/>
        <end position="344"/>
    </location>
</feature>
<feature type="domain" description="Major facilitator superfamily (MFS) profile" evidence="3">
    <location>
        <begin position="6"/>
        <end position="412"/>
    </location>
</feature>
<feature type="transmembrane region" description="Helical" evidence="2">
    <location>
        <begin position="837"/>
        <end position="863"/>
    </location>
</feature>
<dbReference type="Proteomes" id="UP001175271">
    <property type="component" value="Unassembled WGS sequence"/>
</dbReference>
<feature type="transmembrane region" description="Helical" evidence="2">
    <location>
        <begin position="916"/>
        <end position="937"/>
    </location>
</feature>
<dbReference type="PANTHER" id="PTHR45757:SF11">
    <property type="entry name" value="MAJOR FACILITATOR SUPERFAMILY (MFS) PROFILE DOMAIN-CONTAINING PROTEIN"/>
    <property type="match status" value="1"/>
</dbReference>
<feature type="transmembrane region" description="Helical" evidence="2">
    <location>
        <begin position="80"/>
        <end position="98"/>
    </location>
</feature>
<keyword evidence="5" id="KW-1185">Reference proteome</keyword>
<feature type="transmembrane region" description="Helical" evidence="2">
    <location>
        <begin position="875"/>
        <end position="896"/>
    </location>
</feature>
<feature type="transmembrane region" description="Helical" evidence="2">
    <location>
        <begin position="219"/>
        <end position="242"/>
    </location>
</feature>
<dbReference type="GO" id="GO:0016020">
    <property type="term" value="C:membrane"/>
    <property type="evidence" value="ECO:0007669"/>
    <property type="project" value="UniProtKB-SubCell"/>
</dbReference>